<dbReference type="AlphaFoldDB" id="A0AAE1SP90"/>
<organism evidence="2 3">
    <name type="scientific">Anisodus tanguticus</name>
    <dbReference type="NCBI Taxonomy" id="243964"/>
    <lineage>
        <taxon>Eukaryota</taxon>
        <taxon>Viridiplantae</taxon>
        <taxon>Streptophyta</taxon>
        <taxon>Embryophyta</taxon>
        <taxon>Tracheophyta</taxon>
        <taxon>Spermatophyta</taxon>
        <taxon>Magnoliopsida</taxon>
        <taxon>eudicotyledons</taxon>
        <taxon>Gunneridae</taxon>
        <taxon>Pentapetalae</taxon>
        <taxon>asterids</taxon>
        <taxon>lamiids</taxon>
        <taxon>Solanales</taxon>
        <taxon>Solanaceae</taxon>
        <taxon>Solanoideae</taxon>
        <taxon>Hyoscyameae</taxon>
        <taxon>Anisodus</taxon>
    </lineage>
</organism>
<evidence type="ECO:0000313" key="2">
    <source>
        <dbReference type="EMBL" id="KAK4373143.1"/>
    </source>
</evidence>
<dbReference type="GO" id="GO:0003677">
    <property type="term" value="F:DNA binding"/>
    <property type="evidence" value="ECO:0007669"/>
    <property type="project" value="InterPro"/>
</dbReference>
<sequence length="125" mass="14164">MDRTTKIPCRSFGGKAPIKKLTVKEVRKFVPVTEGVKEPLRYKPGIVALLEILNIFANGPLTEESFFYLGLQVHQPNINTPSNSEFTFLVSTIITDPYFNFPKCTSKFKLVNIYHLSTTLNILIN</sequence>
<comment type="caution">
    <text evidence="2">The sequence shown here is derived from an EMBL/GenBank/DDBJ whole genome shotgun (WGS) entry which is preliminary data.</text>
</comment>
<reference evidence="2" key="1">
    <citation type="submission" date="2023-12" db="EMBL/GenBank/DDBJ databases">
        <title>Genome assembly of Anisodus tanguticus.</title>
        <authorList>
            <person name="Wang Y.-J."/>
        </authorList>
    </citation>
    <scope>NUCLEOTIDE SEQUENCE</scope>
    <source>
        <strain evidence="2">KB-2021</strain>
        <tissue evidence="2">Leaf</tissue>
    </source>
</reference>
<name>A0AAE1SP90_9SOLA</name>
<keyword evidence="3" id="KW-1185">Reference proteome</keyword>
<dbReference type="GO" id="GO:0030527">
    <property type="term" value="F:structural constituent of chromatin"/>
    <property type="evidence" value="ECO:0007669"/>
    <property type="project" value="InterPro"/>
</dbReference>
<evidence type="ECO:0000313" key="3">
    <source>
        <dbReference type="Proteomes" id="UP001291623"/>
    </source>
</evidence>
<accession>A0AAE1SP90</accession>
<dbReference type="PRINTS" id="PR00622">
    <property type="entry name" value="HISTONEH3"/>
</dbReference>
<keyword evidence="1" id="KW-0007">Acetylation</keyword>
<dbReference type="EMBL" id="JAVYJV010000004">
    <property type="protein sequence ID" value="KAK4373143.1"/>
    <property type="molecule type" value="Genomic_DNA"/>
</dbReference>
<dbReference type="Proteomes" id="UP001291623">
    <property type="component" value="Unassembled WGS sequence"/>
</dbReference>
<dbReference type="GO" id="GO:0000786">
    <property type="term" value="C:nucleosome"/>
    <property type="evidence" value="ECO:0007669"/>
    <property type="project" value="InterPro"/>
</dbReference>
<evidence type="ECO:0000256" key="1">
    <source>
        <dbReference type="ARBA" id="ARBA00022990"/>
    </source>
</evidence>
<gene>
    <name evidence="2" type="ORF">RND71_008527</name>
</gene>
<protein>
    <submittedName>
        <fullName evidence="2">Uncharacterized protein</fullName>
    </submittedName>
</protein>
<dbReference type="InterPro" id="IPR000164">
    <property type="entry name" value="Histone_H3/CENP-A"/>
</dbReference>
<proteinExistence type="predicted"/>